<feature type="transmembrane region" description="Helical" evidence="6">
    <location>
        <begin position="57"/>
        <end position="76"/>
    </location>
</feature>
<feature type="transmembrane region" description="Helical" evidence="6">
    <location>
        <begin position="88"/>
        <end position="113"/>
    </location>
</feature>
<name>A0A839Y4U2_9ACTN</name>
<dbReference type="Proteomes" id="UP000580718">
    <property type="component" value="Unassembled WGS sequence"/>
</dbReference>
<reference evidence="8 9" key="1">
    <citation type="submission" date="2020-08" db="EMBL/GenBank/DDBJ databases">
        <title>Sequencing the genomes of 1000 actinobacteria strains.</title>
        <authorList>
            <person name="Klenk H.-P."/>
        </authorList>
    </citation>
    <scope>NUCLEOTIDE SEQUENCE [LARGE SCALE GENOMIC DNA]</scope>
    <source>
        <strain evidence="8 9">DSM 16678</strain>
    </source>
</reference>
<sequence length="165" mass="18004">MTSSSGERGGRLRQGWRLLLKELSAFGVVGVACFFLDVGLFQLLYAHMGTGAVTAKLLSTLVSMTVAYVGHRYWSFSHRARTGVRREYVMFAVINGVTLVLGLGIVALVRYPLGQDGALVLQAANLGSIVLGTLIRYFAYRRWVFPAHGSALARERDPVLADDAI</sequence>
<feature type="transmembrane region" description="Helical" evidence="6">
    <location>
        <begin position="119"/>
        <end position="139"/>
    </location>
</feature>
<evidence type="ECO:0000259" key="7">
    <source>
        <dbReference type="Pfam" id="PF04138"/>
    </source>
</evidence>
<accession>A0A839Y4U2</accession>
<dbReference type="InterPro" id="IPR051401">
    <property type="entry name" value="GtrA_CellWall_Glycosyl"/>
</dbReference>
<dbReference type="PANTHER" id="PTHR38459:SF1">
    <property type="entry name" value="PROPHAGE BACTOPRENOL-LINKED GLUCOSE TRANSLOCASE HOMOLOG"/>
    <property type="match status" value="1"/>
</dbReference>
<dbReference type="PANTHER" id="PTHR38459">
    <property type="entry name" value="PROPHAGE BACTOPRENOL-LINKED GLUCOSE TRANSLOCASE HOMOLOG"/>
    <property type="match status" value="1"/>
</dbReference>
<keyword evidence="4 6" id="KW-1133">Transmembrane helix</keyword>
<dbReference type="AlphaFoldDB" id="A0A839Y4U2"/>
<evidence type="ECO:0000256" key="1">
    <source>
        <dbReference type="ARBA" id="ARBA00004141"/>
    </source>
</evidence>
<evidence type="ECO:0000256" key="3">
    <source>
        <dbReference type="ARBA" id="ARBA00022692"/>
    </source>
</evidence>
<dbReference type="Pfam" id="PF04138">
    <property type="entry name" value="GtrA_DPMS_TM"/>
    <property type="match status" value="1"/>
</dbReference>
<dbReference type="RefSeq" id="WP_258372555.1">
    <property type="nucleotide sequence ID" value="NZ_JACIBU010000001.1"/>
</dbReference>
<evidence type="ECO:0000256" key="4">
    <source>
        <dbReference type="ARBA" id="ARBA00022989"/>
    </source>
</evidence>
<dbReference type="GO" id="GO:0000271">
    <property type="term" value="P:polysaccharide biosynthetic process"/>
    <property type="evidence" value="ECO:0007669"/>
    <property type="project" value="InterPro"/>
</dbReference>
<keyword evidence="5 6" id="KW-0472">Membrane</keyword>
<keyword evidence="3 6" id="KW-0812">Transmembrane</keyword>
<evidence type="ECO:0000256" key="2">
    <source>
        <dbReference type="ARBA" id="ARBA00009399"/>
    </source>
</evidence>
<feature type="transmembrane region" description="Helical" evidence="6">
    <location>
        <begin position="23"/>
        <end position="45"/>
    </location>
</feature>
<dbReference type="InterPro" id="IPR007267">
    <property type="entry name" value="GtrA_DPMS_TM"/>
</dbReference>
<organism evidence="8 9">
    <name type="scientific">Modestobacter versicolor</name>
    <dbReference type="NCBI Taxonomy" id="429133"/>
    <lineage>
        <taxon>Bacteria</taxon>
        <taxon>Bacillati</taxon>
        <taxon>Actinomycetota</taxon>
        <taxon>Actinomycetes</taxon>
        <taxon>Geodermatophilales</taxon>
        <taxon>Geodermatophilaceae</taxon>
        <taxon>Modestobacter</taxon>
    </lineage>
</organism>
<feature type="domain" description="GtrA/DPMS transmembrane" evidence="7">
    <location>
        <begin position="26"/>
        <end position="145"/>
    </location>
</feature>
<dbReference type="EMBL" id="JACIBU010000001">
    <property type="protein sequence ID" value="MBB3678218.1"/>
    <property type="molecule type" value="Genomic_DNA"/>
</dbReference>
<evidence type="ECO:0000256" key="6">
    <source>
        <dbReference type="SAM" id="Phobius"/>
    </source>
</evidence>
<evidence type="ECO:0000256" key="5">
    <source>
        <dbReference type="ARBA" id="ARBA00023136"/>
    </source>
</evidence>
<protein>
    <submittedName>
        <fullName evidence="8">Putative flippase GtrA</fullName>
    </submittedName>
</protein>
<evidence type="ECO:0000313" key="9">
    <source>
        <dbReference type="Proteomes" id="UP000580718"/>
    </source>
</evidence>
<comment type="similarity">
    <text evidence="2">Belongs to the GtrA family.</text>
</comment>
<proteinExistence type="inferred from homology"/>
<dbReference type="GO" id="GO:0005886">
    <property type="term" value="C:plasma membrane"/>
    <property type="evidence" value="ECO:0007669"/>
    <property type="project" value="TreeGrafter"/>
</dbReference>
<gene>
    <name evidence="8" type="ORF">FHX36_003953</name>
</gene>
<evidence type="ECO:0000313" key="8">
    <source>
        <dbReference type="EMBL" id="MBB3678218.1"/>
    </source>
</evidence>
<comment type="subcellular location">
    <subcellularLocation>
        <location evidence="1">Membrane</location>
        <topology evidence="1">Multi-pass membrane protein</topology>
    </subcellularLocation>
</comment>
<comment type="caution">
    <text evidence="8">The sequence shown here is derived from an EMBL/GenBank/DDBJ whole genome shotgun (WGS) entry which is preliminary data.</text>
</comment>